<name>A0A1S7DQA1_RIEAN</name>
<dbReference type="Proteomes" id="UP000189883">
    <property type="component" value="Chromosome"/>
</dbReference>
<keyword evidence="1" id="KW-0812">Transmembrane</keyword>
<organism evidence="2 3">
    <name type="scientific">Riemerella anatipestifer</name>
    <name type="common">Moraxella anatipestifer</name>
    <dbReference type="NCBI Taxonomy" id="34085"/>
    <lineage>
        <taxon>Bacteria</taxon>
        <taxon>Pseudomonadati</taxon>
        <taxon>Bacteroidota</taxon>
        <taxon>Flavobacteriia</taxon>
        <taxon>Flavobacteriales</taxon>
        <taxon>Weeksellaceae</taxon>
        <taxon>Riemerella</taxon>
    </lineage>
</organism>
<accession>A0A1S7DQA1</accession>
<protein>
    <recommendedName>
        <fullName evidence="4">DUF4190 domain-containing protein</fullName>
    </recommendedName>
</protein>
<evidence type="ECO:0008006" key="4">
    <source>
        <dbReference type="Google" id="ProtNLM"/>
    </source>
</evidence>
<gene>
    <name evidence="2" type="ORF">AB406_0334</name>
</gene>
<evidence type="ECO:0000313" key="3">
    <source>
        <dbReference type="Proteomes" id="UP000189883"/>
    </source>
</evidence>
<dbReference type="RefSeq" id="WP_014938334.1">
    <property type="nucleotide sequence ID" value="NZ_CP011859.1"/>
</dbReference>
<reference evidence="2 3" key="1">
    <citation type="submission" date="2015-06" db="EMBL/GenBank/DDBJ databases">
        <title>R. anatipestifer strain HXb2 is the most virulent strain so far, and the genome sequence would help us uncover the pathogenesis.</title>
        <authorList>
            <person name="Hu Q."/>
            <person name="Qi J."/>
            <person name="Bo H."/>
            <person name="Liu G."/>
            <person name="Tao M."/>
            <person name="Ding Y."/>
            <person name="Xue Y."/>
        </authorList>
    </citation>
    <scope>NUCLEOTIDE SEQUENCE [LARGE SCALE GENOMIC DNA]</scope>
    <source>
        <strain evidence="2 3">HXb2</strain>
    </source>
</reference>
<dbReference type="InterPro" id="IPR011655">
    <property type="entry name" value="MpPF26"/>
</dbReference>
<evidence type="ECO:0000256" key="1">
    <source>
        <dbReference type="SAM" id="Phobius"/>
    </source>
</evidence>
<keyword evidence="1" id="KW-1133">Transmembrane helix</keyword>
<dbReference type="EMBL" id="CP011859">
    <property type="protein sequence ID" value="AQY21294.1"/>
    <property type="molecule type" value="Genomic_DNA"/>
</dbReference>
<proteinExistence type="predicted"/>
<dbReference type="NCBIfam" id="NF040945">
    <property type="entry name" value="CCC_membrane"/>
    <property type="match status" value="1"/>
</dbReference>
<evidence type="ECO:0000313" key="2">
    <source>
        <dbReference type="EMBL" id="AQY21294.1"/>
    </source>
</evidence>
<dbReference type="Pfam" id="PF07666">
    <property type="entry name" value="MpPF26"/>
    <property type="match status" value="1"/>
</dbReference>
<feature type="transmembrane region" description="Helical" evidence="1">
    <location>
        <begin position="66"/>
        <end position="91"/>
    </location>
</feature>
<dbReference type="AlphaFoldDB" id="A0A1S7DQA1"/>
<feature type="transmembrane region" description="Helical" evidence="1">
    <location>
        <begin position="12"/>
        <end position="41"/>
    </location>
</feature>
<dbReference type="PROSITE" id="PS51257">
    <property type="entry name" value="PROKAR_LIPOPROTEIN"/>
    <property type="match status" value="1"/>
</dbReference>
<keyword evidence="1" id="KW-0472">Membrane</keyword>
<sequence>MMKQNLPNATLVLVLGILSILGCCCYGVPGIILGVVALVMYKKDNQLYLANPELYANYSNLSTGRILAIIGIVLSALNVLAYVVLIAMFGFEALTDQELLQERIQEMIQN</sequence>